<dbReference type="InterPro" id="IPR036737">
    <property type="entry name" value="OmpA-like_sf"/>
</dbReference>
<dbReference type="InterPro" id="IPR006665">
    <property type="entry name" value="OmpA-like"/>
</dbReference>
<dbReference type="Pfam" id="PF00691">
    <property type="entry name" value="OmpA"/>
    <property type="match status" value="1"/>
</dbReference>
<dbReference type="RefSeq" id="WP_134651861.1">
    <property type="nucleotide sequence ID" value="NZ_CP132302.1"/>
</dbReference>
<evidence type="ECO:0000313" key="2">
    <source>
        <dbReference type="Proteomes" id="UP001234585"/>
    </source>
</evidence>
<dbReference type="Gene3D" id="3.30.1330.60">
    <property type="entry name" value="OmpA-like domain"/>
    <property type="match status" value="1"/>
</dbReference>
<keyword evidence="2" id="KW-1185">Reference proteome</keyword>
<protein>
    <submittedName>
        <fullName evidence="1">OmpA family protein</fullName>
    </submittedName>
</protein>
<dbReference type="EMBL" id="CP132302">
    <property type="protein sequence ID" value="WLR98606.1"/>
    <property type="molecule type" value="Genomic_DNA"/>
</dbReference>
<accession>A0AA50HGG0</accession>
<dbReference type="PROSITE" id="PS51123">
    <property type="entry name" value="OMPA_2"/>
    <property type="match status" value="1"/>
</dbReference>
<gene>
    <name evidence="1" type="ORF">Q9313_06125</name>
</gene>
<dbReference type="PANTHER" id="PTHR30329:SF21">
    <property type="entry name" value="LIPOPROTEIN YIAD-RELATED"/>
    <property type="match status" value="1"/>
</dbReference>
<sequence length="186" mass="21532">MQRRAFLTALSAAFAAPALSSLAFAQETPSADVILRRLDAAPTRRMREQDRVTIREFKRRPDLRGAAPSINIQSINFAFGSAEIPHSEYRKVRQIARAMEQLLRRRRHAVFLIEGHTDAVGSFESNQILSERRAESLKRVLVREFLIPARALETVGYGEEYLLVQTQLEEWRNRRVTLRRIDEFVR</sequence>
<dbReference type="SUPFAM" id="SSF103088">
    <property type="entry name" value="OmpA-like"/>
    <property type="match status" value="1"/>
</dbReference>
<dbReference type="CDD" id="cd07185">
    <property type="entry name" value="OmpA_C-like"/>
    <property type="match status" value="1"/>
</dbReference>
<proteinExistence type="predicted"/>
<dbReference type="InterPro" id="IPR050330">
    <property type="entry name" value="Bact_OuterMem_StrucFunc"/>
</dbReference>
<dbReference type="GO" id="GO:0016020">
    <property type="term" value="C:membrane"/>
    <property type="evidence" value="ECO:0007669"/>
    <property type="project" value="UniProtKB-UniRule"/>
</dbReference>
<dbReference type="AlphaFoldDB" id="A0AA50HGG0"/>
<dbReference type="PANTHER" id="PTHR30329">
    <property type="entry name" value="STATOR ELEMENT OF FLAGELLAR MOTOR COMPLEX"/>
    <property type="match status" value="1"/>
</dbReference>
<organism evidence="1 2">
    <name type="scientific">Shinella sumterensis</name>
    <dbReference type="NCBI Taxonomy" id="1967501"/>
    <lineage>
        <taxon>Bacteria</taxon>
        <taxon>Pseudomonadati</taxon>
        <taxon>Pseudomonadota</taxon>
        <taxon>Alphaproteobacteria</taxon>
        <taxon>Hyphomicrobiales</taxon>
        <taxon>Rhizobiaceae</taxon>
        <taxon>Shinella</taxon>
    </lineage>
</organism>
<name>A0AA50HGG0_9HYPH</name>
<dbReference type="Proteomes" id="UP001234585">
    <property type="component" value="Chromosome"/>
</dbReference>
<reference evidence="1 2" key="1">
    <citation type="submission" date="2023-08" db="EMBL/GenBank/DDBJ databases">
        <title>Pathogen: clinical or host-associated sample.</title>
        <authorList>
            <person name="Hergert J."/>
            <person name="Casey R."/>
            <person name="Wagner J."/>
            <person name="Young E.L."/>
            <person name="Oakeson K.F."/>
        </authorList>
    </citation>
    <scope>NUCLEOTIDE SEQUENCE [LARGE SCALE GENOMIC DNA]</scope>
    <source>
        <strain evidence="1 2">1760953</strain>
    </source>
</reference>
<evidence type="ECO:0000313" key="1">
    <source>
        <dbReference type="EMBL" id="WLR98606.1"/>
    </source>
</evidence>